<dbReference type="Gene3D" id="3.10.129.10">
    <property type="entry name" value="Hotdog Thioesterase"/>
    <property type="match status" value="1"/>
</dbReference>
<organism evidence="1 2">
    <name type="scientific">Nocardia uniformis</name>
    <dbReference type="NCBI Taxonomy" id="53432"/>
    <lineage>
        <taxon>Bacteria</taxon>
        <taxon>Bacillati</taxon>
        <taxon>Actinomycetota</taxon>
        <taxon>Actinomycetes</taxon>
        <taxon>Mycobacteriales</taxon>
        <taxon>Nocardiaceae</taxon>
        <taxon>Nocardia</taxon>
    </lineage>
</organism>
<dbReference type="EMBL" id="JABELX010000006">
    <property type="protein sequence ID" value="NNH72032.1"/>
    <property type="molecule type" value="Genomic_DNA"/>
</dbReference>
<dbReference type="RefSeq" id="WP_067527299.1">
    <property type="nucleotide sequence ID" value="NZ_JABELX010000006.1"/>
</dbReference>
<evidence type="ECO:0008006" key="3">
    <source>
        <dbReference type="Google" id="ProtNLM"/>
    </source>
</evidence>
<dbReference type="InterPro" id="IPR029069">
    <property type="entry name" value="HotDog_dom_sf"/>
</dbReference>
<keyword evidence="2" id="KW-1185">Reference proteome</keyword>
<accession>A0A849BZU8</accession>
<dbReference type="SUPFAM" id="SSF54637">
    <property type="entry name" value="Thioesterase/thiol ester dehydrase-isomerase"/>
    <property type="match status" value="1"/>
</dbReference>
<proteinExistence type="predicted"/>
<evidence type="ECO:0000313" key="2">
    <source>
        <dbReference type="Proteomes" id="UP000586827"/>
    </source>
</evidence>
<protein>
    <recommendedName>
        <fullName evidence="3">Thioesterase family protein</fullName>
    </recommendedName>
</protein>
<reference evidence="1 2" key="1">
    <citation type="submission" date="2020-05" db="EMBL/GenBank/DDBJ databases">
        <title>MicrobeNet Type strains.</title>
        <authorList>
            <person name="Nicholson A.C."/>
        </authorList>
    </citation>
    <scope>NUCLEOTIDE SEQUENCE [LARGE SCALE GENOMIC DNA]</scope>
    <source>
        <strain evidence="1 2">JCM 3224</strain>
    </source>
</reference>
<dbReference type="Proteomes" id="UP000586827">
    <property type="component" value="Unassembled WGS sequence"/>
</dbReference>
<sequence length="220" mass="23300">MTTLRIPGRFNGPPDSGNGGYVAGLLAARRDDAVVTVVLRSPPRLEVPLAVRDGGLFDGDTLVAQSTPGQFQQDAPRPVPYPEAAAATSEYQSNTIFGHCFVCGSERTDGLRIQPGVVSEGVVAAPFTPDGTVDIGVPLLWAAMDCPGGWSVPEMFERPAVLGSMTATVHTLPKPGEQCVVVGVFRDQEGRKARTSTVLYGADERLLGRAEQVWIRLAAA</sequence>
<name>A0A849BZU8_9NOCA</name>
<comment type="caution">
    <text evidence="1">The sequence shown here is derived from an EMBL/GenBank/DDBJ whole genome shotgun (WGS) entry which is preliminary data.</text>
</comment>
<dbReference type="AlphaFoldDB" id="A0A849BZU8"/>
<evidence type="ECO:0000313" key="1">
    <source>
        <dbReference type="EMBL" id="NNH72032.1"/>
    </source>
</evidence>
<gene>
    <name evidence="1" type="ORF">HLB23_19585</name>
</gene>